<sequence>MAYHYVVTAQKPTAVTACITGNFTSPTDLNLLVAKVSRLEMYQVTPEGLRPMKEVGLYGRVAKMKLFRPPNENKDLVFILTSRYNAMILEWRTGANGELEVVTKAHGNVSDRIGKPSENGILAVIDPQARVIGLRLYDGLFKIIPLDKDSTELKAVSLRLEELNVYDVEFLHGCANPTLILIHQDLNGRHIKTREISLRDKEFMKIPWKQDNVETEASILIPVPSPLGGAIVIGQESIVYHDGQSYVAVAPPQIKSTPINCYCRVDTAGLRYLLGDVAGRLFMLLLATAPPHQQPRVNDLKVELLGECYHVGVTSIYNQLLLPRGHGGAALPAGRRGGAAVHAAAGHRAAAPAAPGQRPQGGAAG</sequence>
<evidence type="ECO:0000256" key="1">
    <source>
        <dbReference type="SAM" id="MobiDB-lite"/>
    </source>
</evidence>
<dbReference type="InterPro" id="IPR015943">
    <property type="entry name" value="WD40/YVTN_repeat-like_dom_sf"/>
</dbReference>
<dbReference type="InterPro" id="IPR018846">
    <property type="entry name" value="Beta-prop_RSE1/DDB1/CPSF1_1st"/>
</dbReference>
<reference evidence="3 4" key="1">
    <citation type="submission" date="2021-06" db="EMBL/GenBank/DDBJ databases">
        <title>A haploid diamondback moth (Plutella xylostella L.) genome assembly resolves 31 chromosomes and identifies a diamide resistance mutation.</title>
        <authorList>
            <person name="Ward C.M."/>
            <person name="Perry K.D."/>
            <person name="Baker G."/>
            <person name="Powis K."/>
            <person name="Heckel D.G."/>
            <person name="Baxter S.W."/>
        </authorList>
    </citation>
    <scope>NUCLEOTIDE SEQUENCE [LARGE SCALE GENOMIC DNA]</scope>
    <source>
        <strain evidence="3 4">LV</strain>
        <tissue evidence="3">Single pupa</tissue>
    </source>
</reference>
<feature type="domain" description="RSE1/DDB1/CPSF1 first beta-propeller" evidence="2">
    <location>
        <begin position="15"/>
        <end position="307"/>
    </location>
</feature>
<organism evidence="3 4">
    <name type="scientific">Plutella xylostella</name>
    <name type="common">Diamondback moth</name>
    <name type="synonym">Plutella maculipennis</name>
    <dbReference type="NCBI Taxonomy" id="51655"/>
    <lineage>
        <taxon>Eukaryota</taxon>
        <taxon>Metazoa</taxon>
        <taxon>Ecdysozoa</taxon>
        <taxon>Arthropoda</taxon>
        <taxon>Hexapoda</taxon>
        <taxon>Insecta</taxon>
        <taxon>Pterygota</taxon>
        <taxon>Neoptera</taxon>
        <taxon>Endopterygota</taxon>
        <taxon>Lepidoptera</taxon>
        <taxon>Glossata</taxon>
        <taxon>Ditrysia</taxon>
        <taxon>Yponomeutoidea</taxon>
        <taxon>Plutellidae</taxon>
        <taxon>Plutella</taxon>
    </lineage>
</organism>
<evidence type="ECO:0000313" key="3">
    <source>
        <dbReference type="EMBL" id="KAG7298165.1"/>
    </source>
</evidence>
<protein>
    <recommendedName>
        <fullName evidence="2">RSE1/DDB1/CPSF1 first beta-propeller domain-containing protein</fullName>
    </recommendedName>
</protein>
<feature type="region of interest" description="Disordered" evidence="1">
    <location>
        <begin position="342"/>
        <end position="365"/>
    </location>
</feature>
<evidence type="ECO:0000259" key="2">
    <source>
        <dbReference type="Pfam" id="PF10433"/>
    </source>
</evidence>
<dbReference type="InterPro" id="IPR050358">
    <property type="entry name" value="RSE1/DDB1/CFT1"/>
</dbReference>
<keyword evidence="4" id="KW-1185">Reference proteome</keyword>
<accession>A0ABQ7PYV4</accession>
<dbReference type="Proteomes" id="UP000823941">
    <property type="component" value="Chromosome 25"/>
</dbReference>
<name>A0ABQ7PYV4_PLUXY</name>
<dbReference type="PANTHER" id="PTHR10644">
    <property type="entry name" value="DNA REPAIR/RNA PROCESSING CPSF FAMILY"/>
    <property type="match status" value="1"/>
</dbReference>
<dbReference type="Gene3D" id="2.130.10.10">
    <property type="entry name" value="YVTN repeat-like/Quinoprotein amine dehydrogenase"/>
    <property type="match status" value="1"/>
</dbReference>
<comment type="caution">
    <text evidence="3">The sequence shown here is derived from an EMBL/GenBank/DDBJ whole genome shotgun (WGS) entry which is preliminary data.</text>
</comment>
<evidence type="ECO:0000313" key="4">
    <source>
        <dbReference type="Proteomes" id="UP000823941"/>
    </source>
</evidence>
<gene>
    <name evidence="3" type="ORF">JYU34_018945</name>
</gene>
<proteinExistence type="predicted"/>
<dbReference type="EMBL" id="JAHIBW010000025">
    <property type="protein sequence ID" value="KAG7298165.1"/>
    <property type="molecule type" value="Genomic_DNA"/>
</dbReference>
<dbReference type="Pfam" id="PF10433">
    <property type="entry name" value="Beta-prop_RSE1_1st"/>
    <property type="match status" value="1"/>
</dbReference>